<keyword evidence="2" id="KW-1185">Reference proteome</keyword>
<evidence type="ECO:0008006" key="3">
    <source>
        <dbReference type="Google" id="ProtNLM"/>
    </source>
</evidence>
<accession>I4DSM1</accession>
<dbReference type="OrthoDB" id="34696at10239"/>
<organism evidence="1 2">
    <name type="scientific">Enterococcus phage BC611</name>
    <dbReference type="NCBI Taxonomy" id="1173135"/>
    <lineage>
        <taxon>Viruses</taxon>
        <taxon>Duplodnaviria</taxon>
        <taxon>Heunggongvirae</taxon>
        <taxon>Uroviricota</taxon>
        <taxon>Caudoviricetes</taxon>
        <taxon>Saphexavirus</taxon>
        <taxon>Saphexavirus BC611</taxon>
    </lineage>
</organism>
<dbReference type="EMBL" id="AB712291">
    <property type="protein sequence ID" value="BAM20911.1"/>
    <property type="molecule type" value="Genomic_DNA"/>
</dbReference>
<dbReference type="Proteomes" id="UP000006172">
    <property type="component" value="Segment"/>
</dbReference>
<evidence type="ECO:0000313" key="1">
    <source>
        <dbReference type="EMBL" id="BAM20911.1"/>
    </source>
</evidence>
<gene>
    <name evidence="1" type="primary">efb45</name>
</gene>
<dbReference type="GeneID" id="13165319"/>
<dbReference type="KEGG" id="vg:13165319"/>
<proteinExistence type="predicted"/>
<reference evidence="1 2" key="1">
    <citation type="journal article" date="2012" name="J. Virol.">
        <title>Complete Genome Sequence of Bacteriophage BC-611 Specifically Infecting Enterococcus faecalis Strain NP-10011.</title>
        <authorList>
            <person name="Horiuchi T."/>
            <person name="Sakka M."/>
            <person name="Hayashi A."/>
            <person name="Shimada T."/>
            <person name="Kimura T."/>
            <person name="Sakka K."/>
        </authorList>
    </citation>
    <scope>NUCLEOTIDE SEQUENCE [LARGE SCALE GENOMIC DNA]</scope>
</reference>
<protein>
    <recommendedName>
        <fullName evidence="3">Phage protein</fullName>
    </recommendedName>
</protein>
<sequence length="125" mass="14334">MLSELTDKDLLIAFAAVYYLYNASNEKQGEIINEALTEGALAYNRGENFPEGEKLNYKAIVDTWIKLEEEAVNRDLILEDYEPDDYDDFDDTYSCGCCMCCGCTCDDYMWEDDGSFDDDDWGDDD</sequence>
<evidence type="ECO:0000313" key="2">
    <source>
        <dbReference type="Proteomes" id="UP000006172"/>
    </source>
</evidence>
<name>I4DSM1_9CAUD</name>
<dbReference type="RefSeq" id="YP_006488772.1">
    <property type="nucleotide sequence ID" value="NC_018086.1"/>
</dbReference>